<dbReference type="Proteomes" id="UP000781932">
    <property type="component" value="Unassembled WGS sequence"/>
</dbReference>
<sequence length="415" mass="44132">MPASEFLTTQTMGGYLVVLALAGGLSYYYMAEKEKQNTSKGVKQYVEPRKENNAKKQRKAAFASQKTDDKGSSSAVSSSPSPWLSNDPDEKVDNNDFAKRMAAAKEGKKFDGKSSTSAKKQKQKSVKQSRAVEKDEKKVQVADEEPSAPAQAPAVEAVEEAEEAEESPATSPEVAPVDPSGVNDMLEPAAAGPSVLRLTGTDKEKPKPKNQKVPEKAETKKQRQNRQKAEAKKAAREEDEKERKVLLEKQLRTARIASGTPAKDGSQFMAAANGGKSAWTAGSPNGASTNGSSAVQPLDTFEAPANGTTAAAPAQVQASDSWMSSLPSEEEQMERLKEEDEWNTVSKKSSKKAKKEVQAPSPEPAAAAVAPAPAPAQSRPIAQAVQKPAASNGKAAKPAQSYGSFSALGEEEWDV</sequence>
<dbReference type="GeneID" id="62159138"/>
<feature type="compositionally biased region" description="Acidic residues" evidence="1">
    <location>
        <begin position="157"/>
        <end position="166"/>
    </location>
</feature>
<evidence type="ECO:0000256" key="2">
    <source>
        <dbReference type="SAM" id="Phobius"/>
    </source>
</evidence>
<feature type="compositionally biased region" description="Polar residues" evidence="1">
    <location>
        <begin position="280"/>
        <end position="295"/>
    </location>
</feature>
<feature type="compositionally biased region" description="Low complexity" evidence="1">
    <location>
        <begin position="147"/>
        <end position="156"/>
    </location>
</feature>
<evidence type="ECO:0000256" key="1">
    <source>
        <dbReference type="SAM" id="MobiDB-lite"/>
    </source>
</evidence>
<name>A0A9P6IB65_9PEZI</name>
<gene>
    <name evidence="3" type="ORF">CkaCkLH20_03345</name>
</gene>
<feature type="transmembrane region" description="Helical" evidence="2">
    <location>
        <begin position="12"/>
        <end position="30"/>
    </location>
</feature>
<dbReference type="AlphaFoldDB" id="A0A9P6IB65"/>
<feature type="compositionally biased region" description="Basic and acidic residues" evidence="1">
    <location>
        <begin position="130"/>
        <end position="141"/>
    </location>
</feature>
<feature type="compositionally biased region" description="Polar residues" evidence="1">
    <location>
        <begin position="316"/>
        <end position="327"/>
    </location>
</feature>
<reference evidence="3" key="2">
    <citation type="submission" date="2020-11" db="EMBL/GenBank/DDBJ databases">
        <title>Whole genome sequencing of Colletotrichum sp.</title>
        <authorList>
            <person name="Li H."/>
        </authorList>
    </citation>
    <scope>NUCLEOTIDE SEQUENCE</scope>
    <source>
        <strain evidence="3">CkLH20</strain>
    </source>
</reference>
<keyword evidence="2" id="KW-1133">Transmembrane helix</keyword>
<evidence type="ECO:0000313" key="3">
    <source>
        <dbReference type="EMBL" id="KAF9879112.1"/>
    </source>
</evidence>
<reference evidence="3" key="1">
    <citation type="submission" date="2020-03" db="EMBL/GenBank/DDBJ databases">
        <authorList>
            <person name="He L."/>
        </authorList>
    </citation>
    <scope>NUCLEOTIDE SEQUENCE</scope>
    <source>
        <strain evidence="3">CkLH20</strain>
    </source>
</reference>
<proteinExistence type="predicted"/>
<keyword evidence="2" id="KW-0472">Membrane</keyword>
<keyword evidence="2" id="KW-0812">Transmembrane</keyword>
<feature type="compositionally biased region" description="Low complexity" evidence="1">
    <location>
        <begin position="72"/>
        <end position="86"/>
    </location>
</feature>
<feature type="compositionally biased region" description="Low complexity" evidence="1">
    <location>
        <begin position="167"/>
        <end position="176"/>
    </location>
</feature>
<dbReference type="EMBL" id="JAATWM020000008">
    <property type="protein sequence ID" value="KAF9879112.1"/>
    <property type="molecule type" value="Genomic_DNA"/>
</dbReference>
<evidence type="ECO:0000313" key="4">
    <source>
        <dbReference type="Proteomes" id="UP000781932"/>
    </source>
</evidence>
<feature type="compositionally biased region" description="Low complexity" evidence="1">
    <location>
        <begin position="358"/>
        <end position="384"/>
    </location>
</feature>
<feature type="region of interest" description="Disordered" evidence="1">
    <location>
        <begin position="35"/>
        <end position="415"/>
    </location>
</feature>
<feature type="compositionally biased region" description="Basic and acidic residues" evidence="1">
    <location>
        <begin position="88"/>
        <end position="112"/>
    </location>
</feature>
<accession>A0A9P6IB65</accession>
<protein>
    <submittedName>
        <fullName evidence="3">Uncharacterized protein</fullName>
    </submittedName>
</protein>
<comment type="caution">
    <text evidence="3">The sequence shown here is derived from an EMBL/GenBank/DDBJ whole genome shotgun (WGS) entry which is preliminary data.</text>
</comment>
<keyword evidence="4" id="KW-1185">Reference proteome</keyword>
<dbReference type="OrthoDB" id="4207724at2759"/>
<dbReference type="RefSeq" id="XP_038748573.1">
    <property type="nucleotide sequence ID" value="XM_038886064.1"/>
</dbReference>
<feature type="compositionally biased region" description="Low complexity" evidence="1">
    <location>
        <begin position="303"/>
        <end position="314"/>
    </location>
</feature>
<feature type="compositionally biased region" description="Basic and acidic residues" evidence="1">
    <location>
        <begin position="200"/>
        <end position="251"/>
    </location>
</feature>
<organism evidence="3 4">
    <name type="scientific">Colletotrichum karsti</name>
    <dbReference type="NCBI Taxonomy" id="1095194"/>
    <lineage>
        <taxon>Eukaryota</taxon>
        <taxon>Fungi</taxon>
        <taxon>Dikarya</taxon>
        <taxon>Ascomycota</taxon>
        <taxon>Pezizomycotina</taxon>
        <taxon>Sordariomycetes</taxon>
        <taxon>Hypocreomycetidae</taxon>
        <taxon>Glomerellales</taxon>
        <taxon>Glomerellaceae</taxon>
        <taxon>Colletotrichum</taxon>
        <taxon>Colletotrichum boninense species complex</taxon>
    </lineage>
</organism>